<dbReference type="Proteomes" id="UP000069940">
    <property type="component" value="Unassembled WGS sequence"/>
</dbReference>
<feature type="coiled-coil region" evidence="1">
    <location>
        <begin position="23"/>
        <end position="64"/>
    </location>
</feature>
<dbReference type="RefSeq" id="XP_062712867.1">
    <property type="nucleotide sequence ID" value="XM_062856883.1"/>
</dbReference>
<name>A0ABM1Y3Z4_AEDAL</name>
<keyword evidence="1" id="KW-0175">Coiled coil</keyword>
<sequence>MDSRRYDIGVANAPNKKKKSSKLDAAIRQLSEANSSNALLAEELEKAQETIRSLQTSLSSARSECGEVNSAEFENELGPSSTRRIAQRRNESTVELSRFVSSMNQMSVSSISVPECKPSMEGEDISRLDFDAWQDLLKNSLALAGITDEATQFTVFKVKAGQKLLEVFRATESSSEAPDLEMHPFSNAMFRLKTYFASTSDVMLQRRKLALMTQQSNESDLAFIRRVGIAARQCEYPEGKQFEEVLSTVAEQAKHKEVRIAALRMMNRKAAMADLVDKVREIETIRLNEEYVAKKQAVAEPSAASVNAVRATGVPSRYVASYTTPAYGRTPYQRSNLRGGNRGQRAPRGMTWRGSSSPVPERCTRCT</sequence>
<keyword evidence="4" id="KW-1185">Reference proteome</keyword>
<evidence type="ECO:0000313" key="4">
    <source>
        <dbReference type="Proteomes" id="UP000069940"/>
    </source>
</evidence>
<evidence type="ECO:0000313" key="3">
    <source>
        <dbReference type="EnsemblMetazoa" id="AALFPA23_005478.P6999"/>
    </source>
</evidence>
<protein>
    <recommendedName>
        <fullName evidence="5">Retrotransposon gag domain-containing protein</fullName>
    </recommendedName>
</protein>
<organism evidence="3 4">
    <name type="scientific">Aedes albopictus</name>
    <name type="common">Asian tiger mosquito</name>
    <name type="synonym">Stegomyia albopicta</name>
    <dbReference type="NCBI Taxonomy" id="7160"/>
    <lineage>
        <taxon>Eukaryota</taxon>
        <taxon>Metazoa</taxon>
        <taxon>Ecdysozoa</taxon>
        <taxon>Arthropoda</taxon>
        <taxon>Hexapoda</taxon>
        <taxon>Insecta</taxon>
        <taxon>Pterygota</taxon>
        <taxon>Neoptera</taxon>
        <taxon>Endopterygota</taxon>
        <taxon>Diptera</taxon>
        <taxon>Nematocera</taxon>
        <taxon>Culicoidea</taxon>
        <taxon>Culicidae</taxon>
        <taxon>Culicinae</taxon>
        <taxon>Aedini</taxon>
        <taxon>Aedes</taxon>
        <taxon>Stegomyia</taxon>
    </lineage>
</organism>
<accession>A0ABM1Y3Z4</accession>
<reference evidence="3" key="2">
    <citation type="submission" date="2025-05" db="UniProtKB">
        <authorList>
            <consortium name="EnsemblMetazoa"/>
        </authorList>
    </citation>
    <scope>IDENTIFICATION</scope>
    <source>
        <strain evidence="3">Foshan</strain>
    </source>
</reference>
<proteinExistence type="predicted"/>
<feature type="region of interest" description="Disordered" evidence="2">
    <location>
        <begin position="1"/>
        <end position="22"/>
    </location>
</feature>
<dbReference type="EnsemblMetazoa" id="AALFPA23_005478.R6999">
    <property type="protein sequence ID" value="AALFPA23_005478.P6999"/>
    <property type="gene ID" value="AALFPA23_005478"/>
</dbReference>
<evidence type="ECO:0000256" key="1">
    <source>
        <dbReference type="SAM" id="Coils"/>
    </source>
</evidence>
<evidence type="ECO:0008006" key="5">
    <source>
        <dbReference type="Google" id="ProtNLM"/>
    </source>
</evidence>
<evidence type="ECO:0000256" key="2">
    <source>
        <dbReference type="SAM" id="MobiDB-lite"/>
    </source>
</evidence>
<reference evidence="4" key="1">
    <citation type="journal article" date="2015" name="Proc. Natl. Acad. Sci. U.S.A.">
        <title>Genome sequence of the Asian Tiger mosquito, Aedes albopictus, reveals insights into its biology, genetics, and evolution.</title>
        <authorList>
            <person name="Chen X.G."/>
            <person name="Jiang X."/>
            <person name="Gu J."/>
            <person name="Xu M."/>
            <person name="Wu Y."/>
            <person name="Deng Y."/>
            <person name="Zhang C."/>
            <person name="Bonizzoni M."/>
            <person name="Dermauw W."/>
            <person name="Vontas J."/>
            <person name="Armbruster P."/>
            <person name="Huang X."/>
            <person name="Yang Y."/>
            <person name="Zhang H."/>
            <person name="He W."/>
            <person name="Peng H."/>
            <person name="Liu Y."/>
            <person name="Wu K."/>
            <person name="Chen J."/>
            <person name="Lirakis M."/>
            <person name="Topalis P."/>
            <person name="Van Leeuwen T."/>
            <person name="Hall A.B."/>
            <person name="Jiang X."/>
            <person name="Thorpe C."/>
            <person name="Mueller R.L."/>
            <person name="Sun C."/>
            <person name="Waterhouse R.M."/>
            <person name="Yan G."/>
            <person name="Tu Z.J."/>
            <person name="Fang X."/>
            <person name="James A.A."/>
        </authorList>
    </citation>
    <scope>NUCLEOTIDE SEQUENCE [LARGE SCALE GENOMIC DNA]</scope>
    <source>
        <strain evidence="4">Foshan</strain>
    </source>
</reference>
<dbReference type="GeneID" id="134289990"/>
<feature type="region of interest" description="Disordered" evidence="2">
    <location>
        <begin position="329"/>
        <end position="367"/>
    </location>
</feature>